<dbReference type="EMBL" id="JARK01000032">
    <property type="protein sequence ID" value="EYC45295.1"/>
    <property type="molecule type" value="Genomic_DNA"/>
</dbReference>
<dbReference type="Proteomes" id="UP000024635">
    <property type="component" value="Unassembled WGS sequence"/>
</dbReference>
<dbReference type="OrthoDB" id="5869223at2759"/>
<keyword evidence="1" id="KW-1133">Transmembrane helix</keyword>
<comment type="caution">
    <text evidence="2">The sequence shown here is derived from an EMBL/GenBank/DDBJ whole genome shotgun (WGS) entry which is preliminary data.</text>
</comment>
<evidence type="ECO:0000313" key="2">
    <source>
        <dbReference type="EMBL" id="EYC45295.1"/>
    </source>
</evidence>
<gene>
    <name evidence="2" type="primary">Acey_s0432.g1344</name>
    <name evidence="2" type="ORF">Y032_0432g1344</name>
</gene>
<sequence>MDDDLVDVLIVLGVLMLGVIGLLVLLAMHAKRFRRLFRCFKNEEDTPIKVKRTTIKNKSKHCTQKGYFLHHYPSTDIFPAPVRQKSFSSSCPNRQHIRQKWLTVWSQLIRATQQAAHISQAKYMQCRSDVVQHETLLLIGFKVI</sequence>
<keyword evidence="1" id="KW-0812">Transmembrane</keyword>
<proteinExistence type="predicted"/>
<evidence type="ECO:0000313" key="3">
    <source>
        <dbReference type="Proteomes" id="UP000024635"/>
    </source>
</evidence>
<evidence type="ECO:0000256" key="1">
    <source>
        <dbReference type="SAM" id="Phobius"/>
    </source>
</evidence>
<feature type="transmembrane region" description="Helical" evidence="1">
    <location>
        <begin position="6"/>
        <end position="28"/>
    </location>
</feature>
<name>A0A016X046_9BILA</name>
<keyword evidence="3" id="KW-1185">Reference proteome</keyword>
<accession>A0A016X046</accession>
<protein>
    <submittedName>
        <fullName evidence="2">Uncharacterized protein</fullName>
    </submittedName>
</protein>
<dbReference type="AlphaFoldDB" id="A0A016X046"/>
<reference evidence="3" key="1">
    <citation type="journal article" date="2015" name="Nat. Genet.">
        <title>The genome and transcriptome of the zoonotic hookworm Ancylostoma ceylanicum identify infection-specific gene families.</title>
        <authorList>
            <person name="Schwarz E.M."/>
            <person name="Hu Y."/>
            <person name="Antoshechkin I."/>
            <person name="Miller M.M."/>
            <person name="Sternberg P.W."/>
            <person name="Aroian R.V."/>
        </authorList>
    </citation>
    <scope>NUCLEOTIDE SEQUENCE</scope>
    <source>
        <strain evidence="3">HY135</strain>
    </source>
</reference>
<keyword evidence="1" id="KW-0472">Membrane</keyword>
<organism evidence="2 3">
    <name type="scientific">Ancylostoma ceylanicum</name>
    <dbReference type="NCBI Taxonomy" id="53326"/>
    <lineage>
        <taxon>Eukaryota</taxon>
        <taxon>Metazoa</taxon>
        <taxon>Ecdysozoa</taxon>
        <taxon>Nematoda</taxon>
        <taxon>Chromadorea</taxon>
        <taxon>Rhabditida</taxon>
        <taxon>Rhabditina</taxon>
        <taxon>Rhabditomorpha</taxon>
        <taxon>Strongyloidea</taxon>
        <taxon>Ancylostomatidae</taxon>
        <taxon>Ancylostomatinae</taxon>
        <taxon>Ancylostoma</taxon>
    </lineage>
</organism>